<keyword evidence="3" id="KW-0813">Transport</keyword>
<feature type="transmembrane region" description="Helical" evidence="1">
    <location>
        <begin position="193"/>
        <end position="214"/>
    </location>
</feature>
<organism evidence="3 4">
    <name type="scientific">Rugamonas fusca</name>
    <dbReference type="NCBI Taxonomy" id="2758568"/>
    <lineage>
        <taxon>Bacteria</taxon>
        <taxon>Pseudomonadati</taxon>
        <taxon>Pseudomonadota</taxon>
        <taxon>Betaproteobacteria</taxon>
        <taxon>Burkholderiales</taxon>
        <taxon>Oxalobacteraceae</taxon>
        <taxon>Telluria group</taxon>
        <taxon>Rugamonas</taxon>
    </lineage>
</organism>
<feature type="domain" description="Potassium channel" evidence="2">
    <location>
        <begin position="141"/>
        <end position="213"/>
    </location>
</feature>
<dbReference type="Gene3D" id="1.10.287.70">
    <property type="match status" value="1"/>
</dbReference>
<protein>
    <submittedName>
        <fullName evidence="3">Two pore domain potassium channel family protein</fullName>
    </submittedName>
</protein>
<comment type="caution">
    <text evidence="3">The sequence shown here is derived from an EMBL/GenBank/DDBJ whole genome shotgun (WGS) entry which is preliminary data.</text>
</comment>
<dbReference type="GO" id="GO:0034220">
    <property type="term" value="P:monoatomic ion transmembrane transport"/>
    <property type="evidence" value="ECO:0007669"/>
    <property type="project" value="UniProtKB-KW"/>
</dbReference>
<name>A0A7W2ELB3_9BURK</name>
<dbReference type="Proteomes" id="UP000566711">
    <property type="component" value="Unassembled WGS sequence"/>
</dbReference>
<dbReference type="AlphaFoldDB" id="A0A7W2ELB3"/>
<keyword evidence="1" id="KW-0812">Transmembrane</keyword>
<reference evidence="3 4" key="1">
    <citation type="submission" date="2020-07" db="EMBL/GenBank/DDBJ databases">
        <title>Novel species isolated from subtropical streams in China.</title>
        <authorList>
            <person name="Lu H."/>
        </authorList>
    </citation>
    <scope>NUCLEOTIDE SEQUENCE [LARGE SCALE GENOMIC DNA]</scope>
    <source>
        <strain evidence="3 4">FT3S</strain>
    </source>
</reference>
<feature type="transmembrane region" description="Helical" evidence="1">
    <location>
        <begin position="167"/>
        <end position="186"/>
    </location>
</feature>
<evidence type="ECO:0000256" key="1">
    <source>
        <dbReference type="SAM" id="Phobius"/>
    </source>
</evidence>
<keyword evidence="1" id="KW-0472">Membrane</keyword>
<keyword evidence="3" id="KW-0407">Ion channel</keyword>
<dbReference type="SUPFAM" id="SSF81324">
    <property type="entry name" value="Voltage-gated potassium channels"/>
    <property type="match status" value="1"/>
</dbReference>
<feature type="transmembrane region" description="Helical" evidence="1">
    <location>
        <begin position="71"/>
        <end position="90"/>
    </location>
</feature>
<evidence type="ECO:0000259" key="2">
    <source>
        <dbReference type="Pfam" id="PF07885"/>
    </source>
</evidence>
<keyword evidence="4" id="KW-1185">Reference proteome</keyword>
<feature type="transmembrane region" description="Helical" evidence="1">
    <location>
        <begin position="38"/>
        <end position="59"/>
    </location>
</feature>
<keyword evidence="1" id="KW-1133">Transmembrane helix</keyword>
<proteinExistence type="predicted"/>
<gene>
    <name evidence="3" type="ORF">H3H36_22005</name>
</gene>
<evidence type="ECO:0000313" key="4">
    <source>
        <dbReference type="Proteomes" id="UP000566711"/>
    </source>
</evidence>
<feature type="transmembrane region" description="Helical" evidence="1">
    <location>
        <begin position="96"/>
        <end position="118"/>
    </location>
</feature>
<sequence length="227" mass="25320">MAMTPSTHNPYAKHGSLVFDLLKFNNIKYRKILLLERFFIIILCITLMATPAMVVRWIAGKISRMARKLSIEVYVLLKTCGAVFALFGGLWAGNLYVILCTISLVDLFSNILAIVLLRNFWHAPLSLNRTLISLGLNFIEFTAWFAGLYLHFDALRFGSASVTDSFSAYYFSVITSATIGYGDIVPTFDGRKLVVIEAFCSFIFLAVVVTYVIGSLGQPNDNASQEE</sequence>
<dbReference type="Pfam" id="PF07885">
    <property type="entry name" value="Ion_trans_2"/>
    <property type="match status" value="1"/>
</dbReference>
<dbReference type="InterPro" id="IPR013099">
    <property type="entry name" value="K_chnl_dom"/>
</dbReference>
<evidence type="ECO:0000313" key="3">
    <source>
        <dbReference type="EMBL" id="MBA5608032.1"/>
    </source>
</evidence>
<keyword evidence="3" id="KW-0406">Ion transport</keyword>
<dbReference type="EMBL" id="JACEZS010000024">
    <property type="protein sequence ID" value="MBA5608032.1"/>
    <property type="molecule type" value="Genomic_DNA"/>
</dbReference>
<feature type="transmembrane region" description="Helical" evidence="1">
    <location>
        <begin position="130"/>
        <end position="152"/>
    </location>
</feature>
<accession>A0A7W2ELB3</accession>